<comment type="caution">
    <text evidence="2">The sequence shown here is derived from an EMBL/GenBank/DDBJ whole genome shotgun (WGS) entry which is preliminary data.</text>
</comment>
<dbReference type="EMBL" id="PQXJ01000618">
    <property type="protein sequence ID" value="TGO46017.1"/>
    <property type="molecule type" value="Genomic_DNA"/>
</dbReference>
<accession>A0A4Z1HM61</accession>
<protein>
    <submittedName>
        <fullName evidence="2">Uncharacterized protein</fullName>
    </submittedName>
</protein>
<evidence type="ECO:0000313" key="3">
    <source>
        <dbReference type="Proteomes" id="UP000297452"/>
    </source>
</evidence>
<evidence type="ECO:0000313" key="2">
    <source>
        <dbReference type="EMBL" id="TGO46017.1"/>
    </source>
</evidence>
<dbReference type="Proteomes" id="UP000297452">
    <property type="component" value="Unassembled WGS sequence"/>
</dbReference>
<reference evidence="2 3" key="1">
    <citation type="submission" date="2017-12" db="EMBL/GenBank/DDBJ databases">
        <title>Comparative genomics of Botrytis spp.</title>
        <authorList>
            <person name="Valero-Jimenez C.A."/>
            <person name="Tapia P."/>
            <person name="Veloso J."/>
            <person name="Silva-Moreno E."/>
            <person name="Staats M."/>
            <person name="Valdes J.H."/>
            <person name="Van Kan J.A.L."/>
        </authorList>
    </citation>
    <scope>NUCLEOTIDE SEQUENCE [LARGE SCALE GENOMIC DNA]</scope>
    <source>
        <strain evidence="2 3">MUCL2120</strain>
    </source>
</reference>
<proteinExistence type="predicted"/>
<evidence type="ECO:0000256" key="1">
    <source>
        <dbReference type="SAM" id="MobiDB-lite"/>
    </source>
</evidence>
<sequence length="129" mass="13863">MSSRARKDHQVSNNSPPSRPGINRAEALPKVDGPTKVTPDQNKNPRVLKAGDFPPLKRGINRAKPLPKVDGPTKVTPDQNKTPRVPIPNTTSSSSDRKVDPGVCDFGPANLGLKGPGPMTSKLEEWGVR</sequence>
<dbReference type="OrthoDB" id="10404296at2759"/>
<name>A0A4Z1HM61_9HELO</name>
<dbReference type="AlphaFoldDB" id="A0A4Z1HM61"/>
<organism evidence="2 3">
    <name type="scientific">Botryotinia narcissicola</name>
    <dbReference type="NCBI Taxonomy" id="278944"/>
    <lineage>
        <taxon>Eukaryota</taxon>
        <taxon>Fungi</taxon>
        <taxon>Dikarya</taxon>
        <taxon>Ascomycota</taxon>
        <taxon>Pezizomycotina</taxon>
        <taxon>Leotiomycetes</taxon>
        <taxon>Helotiales</taxon>
        <taxon>Sclerotiniaceae</taxon>
        <taxon>Botryotinia</taxon>
    </lineage>
</organism>
<keyword evidence="3" id="KW-1185">Reference proteome</keyword>
<gene>
    <name evidence="2" type="ORF">BOTNAR_0619g00010</name>
</gene>
<feature type="region of interest" description="Disordered" evidence="1">
    <location>
        <begin position="1"/>
        <end position="129"/>
    </location>
</feature>
<feature type="compositionally biased region" description="Polar residues" evidence="1">
    <location>
        <begin position="76"/>
        <end position="94"/>
    </location>
</feature>